<keyword evidence="7" id="KW-0963">Cytoplasm</keyword>
<dbReference type="OrthoDB" id="5962160at2759"/>
<feature type="coiled-coil region" evidence="9">
    <location>
        <begin position="1052"/>
        <end position="1100"/>
    </location>
</feature>
<feature type="region of interest" description="Disordered" evidence="10">
    <location>
        <begin position="1112"/>
        <end position="1142"/>
    </location>
</feature>
<dbReference type="InterPro" id="IPR036961">
    <property type="entry name" value="Kinesin_motor_dom_sf"/>
</dbReference>
<reference evidence="12" key="1">
    <citation type="submission" date="2022-11" db="UniProtKB">
        <authorList>
            <consortium name="EnsemblMetazoa"/>
        </authorList>
    </citation>
    <scope>IDENTIFICATION</scope>
</reference>
<dbReference type="RefSeq" id="XP_020900225.1">
    <property type="nucleotide sequence ID" value="XM_021044566.2"/>
</dbReference>
<dbReference type="InterPro" id="IPR001752">
    <property type="entry name" value="Kinesin_motor_dom"/>
</dbReference>
<feature type="compositionally biased region" description="Low complexity" evidence="10">
    <location>
        <begin position="1949"/>
        <end position="1962"/>
    </location>
</feature>
<feature type="coiled-coil region" evidence="9">
    <location>
        <begin position="777"/>
        <end position="811"/>
    </location>
</feature>
<evidence type="ECO:0000256" key="8">
    <source>
        <dbReference type="PROSITE-ProRule" id="PRU00283"/>
    </source>
</evidence>
<dbReference type="InterPro" id="IPR019821">
    <property type="entry name" value="Kinesin_motor_CS"/>
</dbReference>
<keyword evidence="13" id="KW-1185">Reference proteome</keyword>
<keyword evidence="5 9" id="KW-0175">Coiled coil</keyword>
<comment type="similarity">
    <text evidence="8">Belongs to the TRAFAC class myosin-kinesin ATPase superfamily. Kinesin family.</text>
</comment>
<dbReference type="InterPro" id="IPR027640">
    <property type="entry name" value="Kinesin-like_fam"/>
</dbReference>
<feature type="domain" description="Kinesin motor" evidence="11">
    <location>
        <begin position="35"/>
        <end position="419"/>
    </location>
</feature>
<evidence type="ECO:0000256" key="10">
    <source>
        <dbReference type="SAM" id="MobiDB-lite"/>
    </source>
</evidence>
<dbReference type="SUPFAM" id="SSF57997">
    <property type="entry name" value="Tropomyosin"/>
    <property type="match status" value="1"/>
</dbReference>
<evidence type="ECO:0000256" key="7">
    <source>
        <dbReference type="ARBA" id="ARBA00023212"/>
    </source>
</evidence>
<dbReference type="GO" id="GO:0003777">
    <property type="term" value="F:microtubule motor activity"/>
    <property type="evidence" value="ECO:0007669"/>
    <property type="project" value="InterPro"/>
</dbReference>
<evidence type="ECO:0000256" key="5">
    <source>
        <dbReference type="ARBA" id="ARBA00023054"/>
    </source>
</evidence>
<feature type="region of interest" description="Disordered" evidence="10">
    <location>
        <begin position="1912"/>
        <end position="1999"/>
    </location>
</feature>
<dbReference type="GeneID" id="110238878"/>
<evidence type="ECO:0000259" key="11">
    <source>
        <dbReference type="PROSITE" id="PS50067"/>
    </source>
</evidence>
<feature type="compositionally biased region" description="Basic and acidic residues" evidence="10">
    <location>
        <begin position="1346"/>
        <end position="1361"/>
    </location>
</feature>
<dbReference type="Gene3D" id="3.40.850.10">
    <property type="entry name" value="Kinesin motor domain"/>
    <property type="match status" value="1"/>
</dbReference>
<feature type="compositionally biased region" description="Low complexity" evidence="10">
    <location>
        <begin position="1413"/>
        <end position="1425"/>
    </location>
</feature>
<name>A0A913X7L6_EXADI</name>
<dbReference type="RefSeq" id="XP_020900224.1">
    <property type="nucleotide sequence ID" value="XM_021044565.2"/>
</dbReference>
<keyword evidence="4 8" id="KW-0067">ATP-binding</keyword>
<keyword evidence="2" id="KW-0493">Microtubule</keyword>
<dbReference type="EnsemblMetazoa" id="XM_028659009.1">
    <property type="protein sequence ID" value="XP_028514810.1"/>
    <property type="gene ID" value="LOC110238878"/>
</dbReference>
<feature type="region of interest" description="Disordered" evidence="10">
    <location>
        <begin position="248"/>
        <end position="304"/>
    </location>
</feature>
<organism evidence="12 13">
    <name type="scientific">Exaiptasia diaphana</name>
    <name type="common">Tropical sea anemone</name>
    <name type="synonym">Aiptasia pulchella</name>
    <dbReference type="NCBI Taxonomy" id="2652724"/>
    <lineage>
        <taxon>Eukaryota</taxon>
        <taxon>Metazoa</taxon>
        <taxon>Cnidaria</taxon>
        <taxon>Anthozoa</taxon>
        <taxon>Hexacorallia</taxon>
        <taxon>Actiniaria</taxon>
        <taxon>Aiptasiidae</taxon>
        <taxon>Exaiptasia</taxon>
    </lineage>
</organism>
<dbReference type="RefSeq" id="XP_028514811.1">
    <property type="nucleotide sequence ID" value="XM_028659010.1"/>
</dbReference>
<dbReference type="SUPFAM" id="SSF52540">
    <property type="entry name" value="P-loop containing nucleoside triphosphate hydrolases"/>
    <property type="match status" value="1"/>
</dbReference>
<feature type="compositionally biased region" description="Basic and acidic residues" evidence="10">
    <location>
        <begin position="1978"/>
        <end position="1992"/>
    </location>
</feature>
<evidence type="ECO:0000256" key="3">
    <source>
        <dbReference type="ARBA" id="ARBA00022741"/>
    </source>
</evidence>
<dbReference type="PRINTS" id="PR00380">
    <property type="entry name" value="KINESINHEAVY"/>
</dbReference>
<comment type="subcellular location">
    <subcellularLocation>
        <location evidence="1">Cytoplasm</location>
        <location evidence="1">Cytoskeleton</location>
    </subcellularLocation>
</comment>
<feature type="region of interest" description="Disordered" evidence="10">
    <location>
        <begin position="1346"/>
        <end position="1458"/>
    </location>
</feature>
<feature type="coiled-coil region" evidence="9">
    <location>
        <begin position="1533"/>
        <end position="1616"/>
    </location>
</feature>
<dbReference type="EnsemblMetazoa" id="XM_021044565.2">
    <property type="protein sequence ID" value="XP_020900224.1"/>
    <property type="gene ID" value="LOC110238878"/>
</dbReference>
<feature type="region of interest" description="Disordered" evidence="10">
    <location>
        <begin position="1"/>
        <end position="27"/>
    </location>
</feature>
<feature type="compositionally biased region" description="Basic residues" evidence="10">
    <location>
        <begin position="1390"/>
        <end position="1399"/>
    </location>
</feature>
<dbReference type="GO" id="GO:0008017">
    <property type="term" value="F:microtubule binding"/>
    <property type="evidence" value="ECO:0007669"/>
    <property type="project" value="InterPro"/>
</dbReference>
<keyword evidence="7" id="KW-0206">Cytoskeleton</keyword>
<evidence type="ECO:0000256" key="4">
    <source>
        <dbReference type="ARBA" id="ARBA00022840"/>
    </source>
</evidence>
<feature type="region of interest" description="Disordered" evidence="10">
    <location>
        <begin position="1696"/>
        <end position="1734"/>
    </location>
</feature>
<keyword evidence="3 8" id="KW-0547">Nucleotide-binding</keyword>
<evidence type="ECO:0000313" key="13">
    <source>
        <dbReference type="Proteomes" id="UP000887567"/>
    </source>
</evidence>
<sequence>MRPNEAARAAQKSEGPRKGGQEKAAAIKVGRDSGRVKVFVRVRPLKPQEVTKKEKTAVDVSELNSSIHISDPKHSYEKDFPFDHVFPSGATNHEVCNTLCKPIVTSALNGFNGTLMAYGQTGSGKTYTLMAPDGIAAGVVDRCFKRIMQDSKHDYKVSMSYLQIYQEKIYDLLNSTNKVDLTIREHPQKGVYVENLSEFVVRAPSEIMNLLAVGKKRLVFAETKMNRTSSRSHSVCMLLIERTLSKEEGSKPKDCVPNEKKSPSKDPRANSLSRRTGSPKKTLAASSSIPEGPSETEEVEEQDSLAKMTFTDDVLVRGRIHLCDLAGSERLKKTHAEGERLSEAQHINLSLLELGNVIHALADGTKTHVPFRNSTLTRLLQESLGGNCKTSLIVCVSPTMSDVSETKSTLNFGSRAMKITNTAYVNVEVDYKKLSDDLTKMLNSREKDMEDLKESYESRIEKVKMEAESQISSSMVAAQEALSSVRSLFESKEQELKNEMQQVDEELQREKHLSSELREQLSSLGGCISGGVNRAKTALLAELLSMQLFYTIQGLPDEQRQQLASEMQGEYLYSGEKLLGVREKVLENTDNVLQLLQSYLKLDSQYGEKLEKSGLNLRDLEMALLNGEKLDIGSSYESNGLNSEHQELSWNKTDDDKVIESQISRDDDDQQSNQTKFFQLTKSLRDKLIDIKCALDGDAIGFLKKAFALDDCISVDDRKKVYDRMVEFLQQRERFEDKAHDNSSVSMLKTEMAFLDQSLCHVLVDKALQSSLLLLEQSEVQRHCNKLSENNKDLNKELEVMRLQVETLVSENSKLNSKLSETSNFLQDVKSSKEMLENDLSSVFQLYNMRSPELKLNKTTGSDIKDGISTLVEENAKLKVELKDTQEEKRDLQLQLKNAKEKFEKLEKVMEMKNSNSSSSKSTQTTRVPSPIDKSTKNDDKKGLIDDHHKDSCQETVALSNGQTNSPNDNDNDDASRKKSVSKKLVDIEQFLVNLQDELVKLEDDESALFSHSNQRQMVSSLRLNLNKRLGELWSIEVVESKKLRARIDELTIKLESAAYDYEKQIEDLESELHNESQSRLNLENELLQYRKEVMDLGAEIWTLTRLKEPETAGDMAPDVQRDASTPLDEMDSRRRLSSGSLSLSRCNSDDSLHEFSRRKADLRLAEIDAKRAKEELNDLKQSFTQLNQNLADSGKVKQEMEERFVNLSNENKTITLKFKAAEEKNKALEEKIVHVSALKTTVQEELLKLKKTEHSHLEDIRGYKEKIASYEVEKTRLKQELSKTEIKFTTMDNKYKEVNDDLLETKKRLKESQARLKSKEQELRDLHDAYDRLRDRIVPDDSDRESLVEVKMKQNGRRDSATPSRIQSIHLVSRAKSPKLKKQPSYLAAKKKMSIKRSPRSDEISARKNTLKRGTLGQRGTLTTSHESRTLTRGDSERDTMKRAKGRPIKGDNEEDQKLKSELLLAKEQLLRLKGELTLSNIQTANLGTHLTSLREDSNKLEVELSSLRRPPASKAEDSCKVSADKHMDAELENAQEKIIGLQDDILALRREKETEEEKVAKSEEEAKQLRSELYKTRDGLERSQEVVKILNKEIELLETKNQILQHRLTSYTNDESEKLLKKTKEETPNGESSLSHEKLAQYERDKVRLEKEIEQLSSEKTKLQDMQNLVQQLVEIEDEQALLKLRLRKAVKQATKNDEIEEKKTNSNGKDSPPGTRTSQKMENKNPKNTEKKLEEYYVENTALRCEVDALRIYISNLENENKTVKYKLSISESMHANSDKKVLATLLASAKHEREELRETLNGVYSEKEDMEEALNVSRIKSERLQRELLQVLQSRSELEKEVNSLKNDAAQVPEKEKPSTSLTMEEKSVVDLVRKFLSTVGSRNVKEKEIKDFARTLLARKIHLNGRNAKQTSTEHKQPWNRSSSITRNAMKRDSSVNSSKAQVTVNRNTNTTPTKNTESCKANSTSGLRRLKPGTDRGTPEGMEEQRQTTSNKSKCDLKIINSATKMDDLQSLKSISKEVKDDLSLIYLDIDAKDNPTGDGEVLIKRAWSLKDLFKRNAGTGKALTNPSVINQ</sequence>
<feature type="compositionally biased region" description="Basic and acidic residues" evidence="10">
    <location>
        <begin position="1427"/>
        <end position="1443"/>
    </location>
</feature>
<evidence type="ECO:0000256" key="1">
    <source>
        <dbReference type="ARBA" id="ARBA00004245"/>
    </source>
</evidence>
<protein>
    <recommendedName>
        <fullName evidence="11">Kinesin motor domain-containing protein</fullName>
    </recommendedName>
</protein>
<accession>A0A913X7L6</accession>
<proteinExistence type="inferred from homology"/>
<feature type="compositionally biased region" description="Low complexity" evidence="10">
    <location>
        <begin position="913"/>
        <end position="922"/>
    </location>
</feature>
<feature type="compositionally biased region" description="Polar residues" evidence="10">
    <location>
        <begin position="954"/>
        <end position="967"/>
    </location>
</feature>
<dbReference type="KEGG" id="epa:110238878"/>
<feature type="compositionally biased region" description="Basic and acidic residues" evidence="10">
    <location>
        <begin position="248"/>
        <end position="268"/>
    </location>
</feature>
<feature type="compositionally biased region" description="Basic and acidic residues" evidence="10">
    <location>
        <begin position="1697"/>
        <end position="1707"/>
    </location>
</feature>
<dbReference type="GO" id="GO:0005874">
    <property type="term" value="C:microtubule"/>
    <property type="evidence" value="ECO:0007669"/>
    <property type="project" value="UniProtKB-KW"/>
</dbReference>
<feature type="compositionally biased region" description="Acidic residues" evidence="10">
    <location>
        <begin position="294"/>
        <end position="303"/>
    </location>
</feature>
<dbReference type="GO" id="GO:0007018">
    <property type="term" value="P:microtubule-based movement"/>
    <property type="evidence" value="ECO:0007669"/>
    <property type="project" value="InterPro"/>
</dbReference>
<feature type="region of interest" description="Disordered" evidence="10">
    <location>
        <begin position="910"/>
        <end position="978"/>
    </location>
</feature>
<dbReference type="PROSITE" id="PS50067">
    <property type="entry name" value="KINESIN_MOTOR_2"/>
    <property type="match status" value="1"/>
</dbReference>
<dbReference type="PANTHER" id="PTHR47968:SF36">
    <property type="entry name" value="KINESIN HEAVY CHAIN ISOFORM X1"/>
    <property type="match status" value="1"/>
</dbReference>
<dbReference type="Proteomes" id="UP000887567">
    <property type="component" value="Unplaced"/>
</dbReference>
<dbReference type="InterPro" id="IPR027417">
    <property type="entry name" value="P-loop_NTPase"/>
</dbReference>
<feature type="coiled-coil region" evidence="9">
    <location>
        <begin position="435"/>
        <end position="520"/>
    </location>
</feature>
<feature type="compositionally biased region" description="Polar residues" evidence="10">
    <location>
        <begin position="1708"/>
        <end position="1721"/>
    </location>
</feature>
<evidence type="ECO:0000256" key="9">
    <source>
        <dbReference type="SAM" id="Coils"/>
    </source>
</evidence>
<dbReference type="EnsemblMetazoa" id="XM_021044566.2">
    <property type="protein sequence ID" value="XP_020900225.1"/>
    <property type="gene ID" value="LOC110238878"/>
</dbReference>
<dbReference type="PROSITE" id="PS00411">
    <property type="entry name" value="KINESIN_MOTOR_1"/>
    <property type="match status" value="1"/>
</dbReference>
<dbReference type="SMART" id="SM00129">
    <property type="entry name" value="KISc"/>
    <property type="match status" value="1"/>
</dbReference>
<dbReference type="EnsemblMetazoa" id="XM_028659010.1">
    <property type="protein sequence ID" value="XP_028514811.1"/>
    <property type="gene ID" value="LOC110238878"/>
</dbReference>
<dbReference type="GO" id="GO:0005524">
    <property type="term" value="F:ATP binding"/>
    <property type="evidence" value="ECO:0007669"/>
    <property type="project" value="UniProtKB-UniRule"/>
</dbReference>
<dbReference type="CDD" id="cd00106">
    <property type="entry name" value="KISc"/>
    <property type="match status" value="1"/>
</dbReference>
<feature type="compositionally biased region" description="Basic and acidic residues" evidence="10">
    <location>
        <begin position="1722"/>
        <end position="1734"/>
    </location>
</feature>
<feature type="compositionally biased region" description="Basic and acidic residues" evidence="10">
    <location>
        <begin position="934"/>
        <end position="953"/>
    </location>
</feature>
<dbReference type="RefSeq" id="XP_028514810.1">
    <property type="nucleotide sequence ID" value="XM_028659009.1"/>
</dbReference>
<dbReference type="Pfam" id="PF00225">
    <property type="entry name" value="Kinesin"/>
    <property type="match status" value="2"/>
</dbReference>
<feature type="coiled-coil region" evidence="9">
    <location>
        <begin position="1163"/>
        <end position="1337"/>
    </location>
</feature>
<feature type="region of interest" description="Disordered" evidence="10">
    <location>
        <begin position="1621"/>
        <end position="1641"/>
    </location>
</feature>
<evidence type="ECO:0000256" key="6">
    <source>
        <dbReference type="ARBA" id="ARBA00023175"/>
    </source>
</evidence>
<feature type="coiled-coil region" evidence="9">
    <location>
        <begin position="1743"/>
        <end position="1859"/>
    </location>
</feature>
<feature type="binding site" evidence="8">
    <location>
        <begin position="119"/>
        <end position="126"/>
    </location>
    <ligand>
        <name>ATP</name>
        <dbReference type="ChEBI" id="CHEBI:30616"/>
    </ligand>
</feature>
<keyword evidence="6 8" id="KW-0505">Motor protein</keyword>
<dbReference type="PANTHER" id="PTHR47968">
    <property type="entry name" value="CENTROMERE PROTEIN E"/>
    <property type="match status" value="1"/>
</dbReference>
<evidence type="ECO:0000256" key="2">
    <source>
        <dbReference type="ARBA" id="ARBA00022701"/>
    </source>
</evidence>
<evidence type="ECO:0000313" key="12">
    <source>
        <dbReference type="EnsemblMetazoa" id="XP_020900225.1"/>
    </source>
</evidence>
<feature type="coiled-coil region" evidence="9">
    <location>
        <begin position="1641"/>
        <end position="1695"/>
    </location>
</feature>